<gene>
    <name evidence="2" type="primary">LOC107435505</name>
</gene>
<dbReference type="KEGG" id="zju:107435505"/>
<name>A0A6P4AY43_ZIZJJ</name>
<protein>
    <submittedName>
        <fullName evidence="2">Uncharacterized protein LOC107435505</fullName>
    </submittedName>
</protein>
<dbReference type="AlphaFoldDB" id="A0A6P4AY43"/>
<dbReference type="SUPFAM" id="SSF56399">
    <property type="entry name" value="ADP-ribosylation"/>
    <property type="match status" value="1"/>
</dbReference>
<dbReference type="InParanoid" id="A0A6P4AY43"/>
<sequence>MHSMWLSLKENVKCGNKVGDVISRPERWRNKRSFIWEKENLETQLVHHTATSVRELIYRDKYIQTWLSEVEIGDPSRKVIEMIFQRASMNPSKPSSRIKTILRVHNSIQMVERFEKYREKVKEMAHERNIRYPRSKVDGNELLRFYGTTIVCCGGNSSSSKRVSDISLCKDPLCRVCRILQSNFETEYTLKNGIQLSTNSEVFSENNTIAITRMRKIRRAVIVCRTIAGSMMNMNSEEHNHRSCSVDCNSECLTVPNPNAVLPCFVIVFT</sequence>
<keyword evidence="1" id="KW-1185">Reference proteome</keyword>
<accession>A0A6P4AY43</accession>
<evidence type="ECO:0000313" key="2">
    <source>
        <dbReference type="RefSeq" id="XP_015902617.2"/>
    </source>
</evidence>
<dbReference type="Gene3D" id="3.90.228.10">
    <property type="match status" value="1"/>
</dbReference>
<dbReference type="PANTHER" id="PTHR31681:SF34">
    <property type="entry name" value="DUF295 DOMAIN-CONTAINING PROTEIN"/>
    <property type="match status" value="1"/>
</dbReference>
<organism evidence="1 2">
    <name type="scientific">Ziziphus jujuba</name>
    <name type="common">Chinese jujube</name>
    <name type="synonym">Ziziphus sativa</name>
    <dbReference type="NCBI Taxonomy" id="326968"/>
    <lineage>
        <taxon>Eukaryota</taxon>
        <taxon>Viridiplantae</taxon>
        <taxon>Streptophyta</taxon>
        <taxon>Embryophyta</taxon>
        <taxon>Tracheophyta</taxon>
        <taxon>Spermatophyta</taxon>
        <taxon>Magnoliopsida</taxon>
        <taxon>eudicotyledons</taxon>
        <taxon>Gunneridae</taxon>
        <taxon>Pentapetalae</taxon>
        <taxon>rosids</taxon>
        <taxon>fabids</taxon>
        <taxon>Rosales</taxon>
        <taxon>Rhamnaceae</taxon>
        <taxon>Paliureae</taxon>
        <taxon>Ziziphus</taxon>
    </lineage>
</organism>
<dbReference type="Proteomes" id="UP001652623">
    <property type="component" value="Chromosome 1"/>
</dbReference>
<dbReference type="RefSeq" id="XP_015902617.2">
    <property type="nucleotide sequence ID" value="XM_016047131.4"/>
</dbReference>
<reference evidence="1" key="1">
    <citation type="submission" date="2025-05" db="UniProtKB">
        <authorList>
            <consortium name="RefSeq"/>
        </authorList>
    </citation>
    <scope>NUCLEOTIDE SEQUENCE [LARGE SCALE GENOMIC DNA]</scope>
</reference>
<evidence type="ECO:0000313" key="1">
    <source>
        <dbReference type="Proteomes" id="UP001652623"/>
    </source>
</evidence>
<proteinExistence type="predicted"/>
<dbReference type="GeneID" id="107435505"/>
<dbReference type="PANTHER" id="PTHR31681">
    <property type="entry name" value="C2H2-LIKE ZINC FINGER PROTEIN"/>
    <property type="match status" value="1"/>
</dbReference>
<reference evidence="2" key="2">
    <citation type="submission" date="2025-08" db="UniProtKB">
        <authorList>
            <consortium name="RefSeq"/>
        </authorList>
    </citation>
    <scope>IDENTIFICATION</scope>
    <source>
        <tissue evidence="2">Seedling</tissue>
    </source>
</reference>